<dbReference type="EMBL" id="BAABME010018663">
    <property type="protein sequence ID" value="GAA0154606.1"/>
    <property type="molecule type" value="Genomic_DNA"/>
</dbReference>
<reference evidence="1 2" key="1">
    <citation type="submission" date="2024-01" db="EMBL/GenBank/DDBJ databases">
        <title>The complete chloroplast genome sequence of Lithospermum erythrorhizon: insights into the phylogenetic relationship among Boraginaceae species and the maternal lineages of purple gromwells.</title>
        <authorList>
            <person name="Okada T."/>
            <person name="Watanabe K."/>
        </authorList>
    </citation>
    <scope>NUCLEOTIDE SEQUENCE [LARGE SCALE GENOMIC DNA]</scope>
</reference>
<dbReference type="AlphaFoldDB" id="A0AAV3PU49"/>
<evidence type="ECO:0000313" key="1">
    <source>
        <dbReference type="EMBL" id="GAA0154606.1"/>
    </source>
</evidence>
<protein>
    <submittedName>
        <fullName evidence="1">Uncharacterized protein</fullName>
    </submittedName>
</protein>
<accession>A0AAV3PU49</accession>
<sequence>MLLQLTRDEASFGALRIASAPATDIEIAHRLIAWDKDMERRSRRRLHEAGEEVGFIFRAVRHYEGEDTAADALLAGLESVRSVLEDMVPEHHL</sequence>
<comment type="caution">
    <text evidence="1">The sequence shown here is derived from an EMBL/GenBank/DDBJ whole genome shotgun (WGS) entry which is preliminary data.</text>
</comment>
<evidence type="ECO:0000313" key="2">
    <source>
        <dbReference type="Proteomes" id="UP001454036"/>
    </source>
</evidence>
<gene>
    <name evidence="1" type="ORF">LIER_37923</name>
</gene>
<keyword evidence="2" id="KW-1185">Reference proteome</keyword>
<proteinExistence type="predicted"/>
<organism evidence="1 2">
    <name type="scientific">Lithospermum erythrorhizon</name>
    <name type="common">Purple gromwell</name>
    <name type="synonym">Lithospermum officinale var. erythrorhizon</name>
    <dbReference type="NCBI Taxonomy" id="34254"/>
    <lineage>
        <taxon>Eukaryota</taxon>
        <taxon>Viridiplantae</taxon>
        <taxon>Streptophyta</taxon>
        <taxon>Embryophyta</taxon>
        <taxon>Tracheophyta</taxon>
        <taxon>Spermatophyta</taxon>
        <taxon>Magnoliopsida</taxon>
        <taxon>eudicotyledons</taxon>
        <taxon>Gunneridae</taxon>
        <taxon>Pentapetalae</taxon>
        <taxon>asterids</taxon>
        <taxon>lamiids</taxon>
        <taxon>Boraginales</taxon>
        <taxon>Boraginaceae</taxon>
        <taxon>Boraginoideae</taxon>
        <taxon>Lithospermeae</taxon>
        <taxon>Lithospermum</taxon>
    </lineage>
</organism>
<dbReference type="Proteomes" id="UP001454036">
    <property type="component" value="Unassembled WGS sequence"/>
</dbReference>
<name>A0AAV3PU49_LITER</name>